<evidence type="ECO:0000313" key="3">
    <source>
        <dbReference type="Proteomes" id="UP000250321"/>
    </source>
</evidence>
<evidence type="ECO:0000313" key="2">
    <source>
        <dbReference type="EMBL" id="PQQ04320.1"/>
    </source>
</evidence>
<feature type="region of interest" description="Disordered" evidence="1">
    <location>
        <begin position="24"/>
        <end position="64"/>
    </location>
</feature>
<organism evidence="2 3">
    <name type="scientific">Prunus yedoensis var. nudiflora</name>
    <dbReference type="NCBI Taxonomy" id="2094558"/>
    <lineage>
        <taxon>Eukaryota</taxon>
        <taxon>Viridiplantae</taxon>
        <taxon>Streptophyta</taxon>
        <taxon>Embryophyta</taxon>
        <taxon>Tracheophyta</taxon>
        <taxon>Spermatophyta</taxon>
        <taxon>Magnoliopsida</taxon>
        <taxon>eudicotyledons</taxon>
        <taxon>Gunneridae</taxon>
        <taxon>Pentapetalae</taxon>
        <taxon>rosids</taxon>
        <taxon>fabids</taxon>
        <taxon>Rosales</taxon>
        <taxon>Rosaceae</taxon>
        <taxon>Amygdaloideae</taxon>
        <taxon>Amygdaleae</taxon>
        <taxon>Prunus</taxon>
    </lineage>
</organism>
<evidence type="ECO:0000256" key="1">
    <source>
        <dbReference type="SAM" id="MobiDB-lite"/>
    </source>
</evidence>
<accession>A0A314YEI3</accession>
<dbReference type="AlphaFoldDB" id="A0A314YEI3"/>
<gene>
    <name evidence="2" type="ORF">Pyn_31233</name>
</gene>
<sequence length="64" mass="6863">MATVDFISTRQLLSALQIAELEKENDDEFVGSLGRRGSSATRASAAPHDHEDLPPSRSNPGSPE</sequence>
<keyword evidence="3" id="KW-1185">Reference proteome</keyword>
<comment type="caution">
    <text evidence="2">The sequence shown here is derived from an EMBL/GenBank/DDBJ whole genome shotgun (WGS) entry which is preliminary data.</text>
</comment>
<feature type="compositionally biased region" description="Low complexity" evidence="1">
    <location>
        <begin position="31"/>
        <end position="46"/>
    </location>
</feature>
<name>A0A314YEI3_PRUYE</name>
<protein>
    <submittedName>
        <fullName evidence="2">Uncharacterized protein</fullName>
    </submittedName>
</protein>
<reference evidence="2 3" key="1">
    <citation type="submission" date="2018-02" db="EMBL/GenBank/DDBJ databases">
        <title>Draft genome of wild Prunus yedoensis var. nudiflora.</title>
        <authorList>
            <person name="Baek S."/>
            <person name="Kim J.-H."/>
            <person name="Choi K."/>
            <person name="Kim G.-B."/>
            <person name="Cho A."/>
            <person name="Jang H."/>
            <person name="Shin C.-H."/>
            <person name="Yu H.-J."/>
            <person name="Mun J.-H."/>
        </authorList>
    </citation>
    <scope>NUCLEOTIDE SEQUENCE [LARGE SCALE GENOMIC DNA]</scope>
    <source>
        <strain evidence="3">cv. Jeju island</strain>
        <tissue evidence="2">Leaf</tissue>
    </source>
</reference>
<proteinExistence type="predicted"/>
<dbReference type="EMBL" id="PJQY01001247">
    <property type="protein sequence ID" value="PQQ04320.1"/>
    <property type="molecule type" value="Genomic_DNA"/>
</dbReference>
<dbReference type="Proteomes" id="UP000250321">
    <property type="component" value="Unassembled WGS sequence"/>
</dbReference>